<dbReference type="EMBL" id="BIFT01000002">
    <property type="protein sequence ID" value="GCE30709.1"/>
    <property type="molecule type" value="Genomic_DNA"/>
</dbReference>
<name>A0A402BHA7_9CHLR</name>
<evidence type="ECO:0000313" key="1">
    <source>
        <dbReference type="EMBL" id="GCE30709.1"/>
    </source>
</evidence>
<accession>A0A402BHA7</accession>
<sequence>MVQFKKGMMVFKQIDQVEDLKWGQTAQKRVVLTTQFQQPQDTRGRIFKKGMMVRPIIKKAY</sequence>
<evidence type="ECO:0000313" key="2">
    <source>
        <dbReference type="Proteomes" id="UP000287171"/>
    </source>
</evidence>
<comment type="caution">
    <text evidence="1">The sequence shown here is derived from an EMBL/GenBank/DDBJ whole genome shotgun (WGS) entry which is preliminary data.</text>
</comment>
<organism evidence="1 2">
    <name type="scientific">Dictyobacter alpinus</name>
    <dbReference type="NCBI Taxonomy" id="2014873"/>
    <lineage>
        <taxon>Bacteria</taxon>
        <taxon>Bacillati</taxon>
        <taxon>Chloroflexota</taxon>
        <taxon>Ktedonobacteria</taxon>
        <taxon>Ktedonobacterales</taxon>
        <taxon>Dictyobacteraceae</taxon>
        <taxon>Dictyobacter</taxon>
    </lineage>
</organism>
<keyword evidence="2" id="KW-1185">Reference proteome</keyword>
<gene>
    <name evidence="1" type="ORF">KDA_61930</name>
</gene>
<dbReference type="Proteomes" id="UP000287171">
    <property type="component" value="Unassembled WGS sequence"/>
</dbReference>
<protein>
    <submittedName>
        <fullName evidence="1">Uncharacterized protein</fullName>
    </submittedName>
</protein>
<dbReference type="AlphaFoldDB" id="A0A402BHA7"/>
<dbReference type="RefSeq" id="WP_126630762.1">
    <property type="nucleotide sequence ID" value="NZ_BIFT01000002.1"/>
</dbReference>
<dbReference type="OrthoDB" id="166090at2"/>
<proteinExistence type="predicted"/>
<reference evidence="2" key="1">
    <citation type="submission" date="2018-12" db="EMBL/GenBank/DDBJ databases">
        <title>Tengunoibacter tsumagoiensis gen. nov., sp. nov., Dictyobacter kobayashii sp. nov., D. alpinus sp. nov., and D. joshuensis sp. nov. and description of Dictyobacteraceae fam. nov. within the order Ktedonobacterales isolated from Tengu-no-mugimeshi.</title>
        <authorList>
            <person name="Wang C.M."/>
            <person name="Zheng Y."/>
            <person name="Sakai Y."/>
            <person name="Toyoda A."/>
            <person name="Minakuchi Y."/>
            <person name="Abe K."/>
            <person name="Yokota A."/>
            <person name="Yabe S."/>
        </authorList>
    </citation>
    <scope>NUCLEOTIDE SEQUENCE [LARGE SCALE GENOMIC DNA]</scope>
    <source>
        <strain evidence="2">Uno16</strain>
    </source>
</reference>